<organism evidence="4 5">
    <name type="scientific">Flavobacterium granuli</name>
    <dbReference type="NCBI Taxonomy" id="280093"/>
    <lineage>
        <taxon>Bacteria</taxon>
        <taxon>Pseudomonadati</taxon>
        <taxon>Bacteroidota</taxon>
        <taxon>Flavobacteriia</taxon>
        <taxon>Flavobacteriales</taxon>
        <taxon>Flavobacteriaceae</taxon>
        <taxon>Flavobacterium</taxon>
    </lineage>
</organism>
<dbReference type="EMBL" id="FQWO01000010">
    <property type="protein sequence ID" value="SHH29089.1"/>
    <property type="molecule type" value="Genomic_DNA"/>
</dbReference>
<evidence type="ECO:0000259" key="2">
    <source>
        <dbReference type="Pfam" id="PF00326"/>
    </source>
</evidence>
<evidence type="ECO:0000313" key="6">
    <source>
        <dbReference type="Proteomes" id="UP000237771"/>
    </source>
</evidence>
<dbReference type="STRING" id="280093.SAMN05443373_110106"/>
<dbReference type="GO" id="GO:0004252">
    <property type="term" value="F:serine-type endopeptidase activity"/>
    <property type="evidence" value="ECO:0007669"/>
    <property type="project" value="TreeGrafter"/>
</dbReference>
<reference evidence="5" key="1">
    <citation type="submission" date="2016-11" db="EMBL/GenBank/DDBJ databases">
        <authorList>
            <person name="Varghese N."/>
            <person name="Submissions S."/>
        </authorList>
    </citation>
    <scope>NUCLEOTIDE SEQUENCE [LARGE SCALE GENOMIC DNA]</scope>
    <source>
        <strain evidence="5">DSM 19729</strain>
    </source>
</reference>
<reference evidence="4" key="2">
    <citation type="submission" date="2016-11" db="EMBL/GenBank/DDBJ databases">
        <authorList>
            <person name="Jaros S."/>
            <person name="Januszkiewicz K."/>
            <person name="Wedrychowicz H."/>
        </authorList>
    </citation>
    <scope>NUCLEOTIDE SEQUENCE [LARGE SCALE GENOMIC DNA]</scope>
    <source>
        <strain evidence="4">DSM 19729</strain>
    </source>
</reference>
<dbReference type="Gene3D" id="3.40.50.1820">
    <property type="entry name" value="alpha/beta hydrolase"/>
    <property type="match status" value="1"/>
</dbReference>
<keyword evidence="1" id="KW-0378">Hydrolase</keyword>
<dbReference type="GO" id="GO:0006508">
    <property type="term" value="P:proteolysis"/>
    <property type="evidence" value="ECO:0007669"/>
    <property type="project" value="InterPro"/>
</dbReference>
<protein>
    <submittedName>
        <fullName evidence="4">Prolyl oligopeptidase family protein</fullName>
    </submittedName>
</protein>
<proteinExistence type="predicted"/>
<keyword evidence="6" id="KW-1185">Reference proteome</keyword>
<evidence type="ECO:0000313" key="4">
    <source>
        <dbReference type="EMBL" id="SHH29089.1"/>
    </source>
</evidence>
<accession>A0A1M5RSH2</accession>
<feature type="domain" description="Peptidase S9 prolyl oligopeptidase catalytic" evidence="2">
    <location>
        <begin position="681"/>
        <end position="856"/>
    </location>
</feature>
<dbReference type="RefSeq" id="WP_072945034.1">
    <property type="nucleotide sequence ID" value="NZ_FQWO01000010.1"/>
</dbReference>
<dbReference type="Proteomes" id="UP000184384">
    <property type="component" value="Unassembled WGS sequence"/>
</dbReference>
<evidence type="ECO:0000313" key="5">
    <source>
        <dbReference type="Proteomes" id="UP000184384"/>
    </source>
</evidence>
<dbReference type="Gene3D" id="2.120.10.30">
    <property type="entry name" value="TolB, C-terminal domain"/>
    <property type="match status" value="1"/>
</dbReference>
<dbReference type="Pfam" id="PF00326">
    <property type="entry name" value="Peptidase_S9"/>
    <property type="match status" value="1"/>
</dbReference>
<name>A0A1M5RSH2_9FLAO</name>
<dbReference type="AlphaFoldDB" id="A0A1M5RSH2"/>
<sequence>MKIILYNILLTLLFSPTLVLGQANKRAVRLADYKKWNLLYAEELSADGLWVSYKLRYDYGADSLFVQNTHSGKRLAFPSATNAIFSDDGKWFSCTDNENTLSVLELKTEQLKTYAKVIRHEFHSPMKYWVVLSNLGESTELIIQQYGKNQVRRVLDVKDFSIAKDGTIAIIRSHDVAIMKPAKNFTLQTIATDVDATFKKLQWSKSGHALTFFEELSDDGIKPQNHKIYWYTTKDSKLRLLESSAIDSLQPQRIVLRKGAPAATFSGDENSLFFAVASEAVPIEEEKYQIWDSATAYEYALNKYHSTMESRPKLWVWTVDSAQLQQVSTLENPGVLLDATKQYALIFNPMLYEPQYEHYPPADFYIRDWASSEQHLLLKNCSTAIGMMGGSPDGRYIHYFKEGDWWIYDNTKRSHLNLTKGLGLQLTDSSDQYPGLVVPVGCPGWSIDGKTIIFYDDYDIWLFSADGKTRTRITDGRKDKIRYRIYKDLYNRNIKQTKDDLPSSSYDFSKGLVLEALGKDMESGYFKWLPTAELKKIVYEKTGNSRLRKARNRETYLFIEESASLPPRLMIKESKVLQSKLVFQSNNHAKQYLWGTAELIDYKNSANQKLRGILYKPSNYIQGQKYPMVVLVYEKITPKFNDYIRPTEYSPMGFTPPHYFLDGYLVLMPDIRYTIGSPGKSAADCIESAIAEVKKRQMVLEDRIGIIGHSYGGYEAAFVISQSSTFAAAVSGSGIMNLTASYFTYEPENIRSNAWRFESQQGRMACTPFDNWESYQENSPIRYANQITTPLFSWAGKKDYNVLWKQSAELHMALRRLGKKNVFLVYENESHTIRTPELQKDLTNKTKNWFDYYLKERKDSILIGMH</sequence>
<dbReference type="InterPro" id="IPR001375">
    <property type="entry name" value="Peptidase_S9_cat"/>
</dbReference>
<dbReference type="InterPro" id="IPR029058">
    <property type="entry name" value="AB_hydrolase_fold"/>
</dbReference>
<evidence type="ECO:0000256" key="1">
    <source>
        <dbReference type="ARBA" id="ARBA00022801"/>
    </source>
</evidence>
<dbReference type="PANTHER" id="PTHR42776">
    <property type="entry name" value="SERINE PEPTIDASE S9 FAMILY MEMBER"/>
    <property type="match status" value="1"/>
</dbReference>
<gene>
    <name evidence="3" type="ORF">BC624_10616</name>
    <name evidence="4" type="ORF">SAMN05443373_110106</name>
</gene>
<dbReference type="PANTHER" id="PTHR42776:SF27">
    <property type="entry name" value="DIPEPTIDYL PEPTIDASE FAMILY MEMBER 6"/>
    <property type="match status" value="1"/>
</dbReference>
<evidence type="ECO:0000313" key="3">
    <source>
        <dbReference type="EMBL" id="PRZ22768.1"/>
    </source>
</evidence>
<dbReference type="Proteomes" id="UP000237771">
    <property type="component" value="Unassembled WGS sequence"/>
</dbReference>
<dbReference type="InterPro" id="IPR011042">
    <property type="entry name" value="6-blade_b-propeller_TolB-like"/>
</dbReference>
<dbReference type="EMBL" id="PVUB01000006">
    <property type="protein sequence ID" value="PRZ22768.1"/>
    <property type="molecule type" value="Genomic_DNA"/>
</dbReference>
<dbReference type="SUPFAM" id="SSF82171">
    <property type="entry name" value="DPP6 N-terminal domain-like"/>
    <property type="match status" value="2"/>
</dbReference>
<dbReference type="OrthoDB" id="9812921at2"/>
<reference evidence="3 6" key="3">
    <citation type="submission" date="2018-03" db="EMBL/GenBank/DDBJ databases">
        <title>Genomic Encyclopedia of Archaeal and Bacterial Type Strains, Phase II (KMG-II): from individual species to whole genera.</title>
        <authorList>
            <person name="Goeker M."/>
        </authorList>
    </citation>
    <scope>NUCLEOTIDE SEQUENCE [LARGE SCALE GENOMIC DNA]</scope>
    <source>
        <strain evidence="3 6">DSM 17797</strain>
    </source>
</reference>
<dbReference type="SUPFAM" id="SSF53474">
    <property type="entry name" value="alpha/beta-Hydrolases"/>
    <property type="match status" value="1"/>
</dbReference>